<dbReference type="EMBL" id="BGPR01000055">
    <property type="protein sequence ID" value="GBL87729.1"/>
    <property type="molecule type" value="Genomic_DNA"/>
</dbReference>
<comment type="caution">
    <text evidence="1">The sequence shown here is derived from an EMBL/GenBank/DDBJ whole genome shotgun (WGS) entry which is preliminary data.</text>
</comment>
<protein>
    <submittedName>
        <fullName evidence="1">Transmembrane and TPR repeat-containing protein 3</fullName>
    </submittedName>
</protein>
<feature type="non-terminal residue" evidence="1">
    <location>
        <position position="17"/>
    </location>
</feature>
<sequence length="17" mass="1857">MNALDDDDDGDSLKGLY</sequence>
<dbReference type="AlphaFoldDB" id="A0A4Y2B8J5"/>
<keyword evidence="1" id="KW-0812">Transmembrane</keyword>
<name>A0A4Y2B8J5_ARAVE</name>
<reference evidence="1 2" key="1">
    <citation type="journal article" date="2019" name="Sci. Rep.">
        <title>Orb-weaving spider Araneus ventricosus genome elucidates the spidroin gene catalogue.</title>
        <authorList>
            <person name="Kono N."/>
            <person name="Nakamura H."/>
            <person name="Ohtoshi R."/>
            <person name="Moran D.A.P."/>
            <person name="Shinohara A."/>
            <person name="Yoshida Y."/>
            <person name="Fujiwara M."/>
            <person name="Mori M."/>
            <person name="Tomita M."/>
            <person name="Arakawa K."/>
        </authorList>
    </citation>
    <scope>NUCLEOTIDE SEQUENCE [LARGE SCALE GENOMIC DNA]</scope>
</reference>
<dbReference type="Proteomes" id="UP000499080">
    <property type="component" value="Unassembled WGS sequence"/>
</dbReference>
<evidence type="ECO:0000313" key="1">
    <source>
        <dbReference type="EMBL" id="GBL87729.1"/>
    </source>
</evidence>
<gene>
    <name evidence="1" type="primary">TMTC3_2</name>
    <name evidence="1" type="ORF">AVEN_81341_1</name>
</gene>
<organism evidence="1 2">
    <name type="scientific">Araneus ventricosus</name>
    <name type="common">Orbweaver spider</name>
    <name type="synonym">Epeira ventricosa</name>
    <dbReference type="NCBI Taxonomy" id="182803"/>
    <lineage>
        <taxon>Eukaryota</taxon>
        <taxon>Metazoa</taxon>
        <taxon>Ecdysozoa</taxon>
        <taxon>Arthropoda</taxon>
        <taxon>Chelicerata</taxon>
        <taxon>Arachnida</taxon>
        <taxon>Araneae</taxon>
        <taxon>Araneomorphae</taxon>
        <taxon>Entelegynae</taxon>
        <taxon>Araneoidea</taxon>
        <taxon>Araneidae</taxon>
        <taxon>Araneus</taxon>
    </lineage>
</organism>
<proteinExistence type="predicted"/>
<keyword evidence="2" id="KW-1185">Reference proteome</keyword>
<keyword evidence="1" id="KW-0472">Membrane</keyword>
<accession>A0A4Y2B8J5</accession>
<evidence type="ECO:0000313" key="2">
    <source>
        <dbReference type="Proteomes" id="UP000499080"/>
    </source>
</evidence>